<dbReference type="InterPro" id="IPR051543">
    <property type="entry name" value="Serine_Peptidase_S9A"/>
</dbReference>
<dbReference type="Proteomes" id="UP000278143">
    <property type="component" value="Unassembled WGS sequence"/>
</dbReference>
<dbReference type="Pfam" id="PF02897">
    <property type="entry name" value="Peptidase_S9_N"/>
    <property type="match status" value="1"/>
</dbReference>
<organism evidence="3 4">
    <name type="scientific">Syncephalis pseudoplumigaleata</name>
    <dbReference type="NCBI Taxonomy" id="1712513"/>
    <lineage>
        <taxon>Eukaryota</taxon>
        <taxon>Fungi</taxon>
        <taxon>Fungi incertae sedis</taxon>
        <taxon>Zoopagomycota</taxon>
        <taxon>Zoopagomycotina</taxon>
        <taxon>Zoopagomycetes</taxon>
        <taxon>Zoopagales</taxon>
        <taxon>Piptocephalidaceae</taxon>
        <taxon>Syncephalis</taxon>
    </lineage>
</organism>
<dbReference type="OrthoDB" id="8194965at2759"/>
<name>A0A4P9YS35_9FUNG</name>
<proteinExistence type="inferred from homology"/>
<evidence type="ECO:0000313" key="3">
    <source>
        <dbReference type="EMBL" id="RKP22564.1"/>
    </source>
</evidence>
<accession>A0A4P9YS35</accession>
<dbReference type="AlphaFoldDB" id="A0A4P9YS35"/>
<dbReference type="Gene3D" id="2.130.10.120">
    <property type="entry name" value="Prolyl oligopeptidase, N-terminal domain"/>
    <property type="match status" value="1"/>
</dbReference>
<dbReference type="PANTHER" id="PTHR11757:SF19">
    <property type="entry name" value="PROLYL ENDOPEPTIDASE-LIKE"/>
    <property type="match status" value="1"/>
</dbReference>
<feature type="domain" description="Peptidase S9A N-terminal" evidence="2">
    <location>
        <begin position="2"/>
        <end position="105"/>
    </location>
</feature>
<reference evidence="4" key="1">
    <citation type="journal article" date="2018" name="Nat. Microbiol.">
        <title>Leveraging single-cell genomics to expand the fungal tree of life.</title>
        <authorList>
            <person name="Ahrendt S.R."/>
            <person name="Quandt C.A."/>
            <person name="Ciobanu D."/>
            <person name="Clum A."/>
            <person name="Salamov A."/>
            <person name="Andreopoulos B."/>
            <person name="Cheng J.F."/>
            <person name="Woyke T."/>
            <person name="Pelin A."/>
            <person name="Henrissat B."/>
            <person name="Reynolds N.K."/>
            <person name="Benny G.L."/>
            <person name="Smith M.E."/>
            <person name="James T.Y."/>
            <person name="Grigoriev I.V."/>
        </authorList>
    </citation>
    <scope>NUCLEOTIDE SEQUENCE [LARGE SCALE GENOMIC DNA]</scope>
    <source>
        <strain evidence="4">Benny S71-1</strain>
    </source>
</reference>
<dbReference type="GO" id="GO:0004252">
    <property type="term" value="F:serine-type endopeptidase activity"/>
    <property type="evidence" value="ECO:0007669"/>
    <property type="project" value="InterPro"/>
</dbReference>
<comment type="similarity">
    <text evidence="1">Belongs to the peptidase S9A family.</text>
</comment>
<dbReference type="PANTHER" id="PTHR11757">
    <property type="entry name" value="PROTEASE FAMILY S9A OLIGOPEPTIDASE"/>
    <property type="match status" value="1"/>
</dbReference>
<evidence type="ECO:0000313" key="4">
    <source>
        <dbReference type="Proteomes" id="UP000278143"/>
    </source>
</evidence>
<dbReference type="InterPro" id="IPR023302">
    <property type="entry name" value="Pept_S9A_N"/>
</dbReference>
<keyword evidence="4" id="KW-1185">Reference proteome</keyword>
<evidence type="ECO:0000259" key="2">
    <source>
        <dbReference type="Pfam" id="PF02897"/>
    </source>
</evidence>
<sequence>MVLDLNSFGGKPGIVGSIRTAHNEKLLAFTVDATGNERHTLYIRDMDYNVTTQLAANVGPLFEWGPTGKHIFYTVLDNNGYTSHICRYTMGTPSGRCDRVHERKAEGDKLLVSNKSDNIGKCAQVLRNLNPSITQLLPFRGYLATIEHRGLAPKVVVHDLDEDGRLLPDSERHTFPHPKGSYSVDAPSQWNYNSDTLRVTFHSLIKPPTAYSYPNLM</sequence>
<protein>
    <recommendedName>
        <fullName evidence="2">Peptidase S9A N-terminal domain-containing protein</fullName>
    </recommendedName>
</protein>
<dbReference type="SUPFAM" id="SSF50993">
    <property type="entry name" value="Peptidase/esterase 'gauge' domain"/>
    <property type="match status" value="1"/>
</dbReference>
<dbReference type="EMBL" id="KZ991946">
    <property type="protein sequence ID" value="RKP22564.1"/>
    <property type="molecule type" value="Genomic_DNA"/>
</dbReference>
<gene>
    <name evidence="3" type="ORF">SYNPS1DRAFT_25648</name>
</gene>
<evidence type="ECO:0000256" key="1">
    <source>
        <dbReference type="ARBA" id="ARBA00005228"/>
    </source>
</evidence>